<keyword evidence="4 9" id="KW-0812">Transmembrane</keyword>
<feature type="domain" description="ABC transmembrane type-1" evidence="10">
    <location>
        <begin position="75"/>
        <end position="264"/>
    </location>
</feature>
<dbReference type="AlphaFoldDB" id="A0A0F5QBD3"/>
<keyword evidence="8 9" id="KW-0472">Membrane</keyword>
<evidence type="ECO:0000259" key="10">
    <source>
        <dbReference type="PROSITE" id="PS50928"/>
    </source>
</evidence>
<dbReference type="EMBL" id="LANJ01000016">
    <property type="protein sequence ID" value="KKC38312.1"/>
    <property type="molecule type" value="Genomic_DNA"/>
</dbReference>
<dbReference type="STRING" id="1293439.WH87_10890"/>
<comment type="subcellular location">
    <subcellularLocation>
        <location evidence="1 9">Cell membrane</location>
        <topology evidence="1 9">Multi-pass membrane protein</topology>
    </subcellularLocation>
</comment>
<dbReference type="GO" id="GO:0005886">
    <property type="term" value="C:plasma membrane"/>
    <property type="evidence" value="ECO:0007669"/>
    <property type="project" value="UniProtKB-SubCell"/>
</dbReference>
<feature type="transmembrane region" description="Helical" evidence="9">
    <location>
        <begin position="123"/>
        <end position="149"/>
    </location>
</feature>
<evidence type="ECO:0000256" key="8">
    <source>
        <dbReference type="ARBA" id="ARBA00023136"/>
    </source>
</evidence>
<name>A0A0F5QBD3_9HYPH</name>
<dbReference type="Pfam" id="PF00528">
    <property type="entry name" value="BPD_transp_1"/>
    <property type="match status" value="1"/>
</dbReference>
<keyword evidence="2 9" id="KW-0813">Transport</keyword>
<keyword evidence="12" id="KW-1185">Reference proteome</keyword>
<evidence type="ECO:0000256" key="1">
    <source>
        <dbReference type="ARBA" id="ARBA00004651"/>
    </source>
</evidence>
<keyword evidence="5" id="KW-0571">Peptide transport</keyword>
<dbReference type="GO" id="GO:0015833">
    <property type="term" value="P:peptide transport"/>
    <property type="evidence" value="ECO:0007669"/>
    <property type="project" value="UniProtKB-KW"/>
</dbReference>
<feature type="transmembrane region" description="Helical" evidence="9">
    <location>
        <begin position="80"/>
        <end position="103"/>
    </location>
</feature>
<dbReference type="SUPFAM" id="SSF161098">
    <property type="entry name" value="MetI-like"/>
    <property type="match status" value="1"/>
</dbReference>
<dbReference type="Proteomes" id="UP000033411">
    <property type="component" value="Unassembled WGS sequence"/>
</dbReference>
<evidence type="ECO:0000256" key="9">
    <source>
        <dbReference type="RuleBase" id="RU363032"/>
    </source>
</evidence>
<evidence type="ECO:0000256" key="5">
    <source>
        <dbReference type="ARBA" id="ARBA00022856"/>
    </source>
</evidence>
<dbReference type="InterPro" id="IPR000515">
    <property type="entry name" value="MetI-like"/>
</dbReference>
<proteinExistence type="inferred from homology"/>
<gene>
    <name evidence="11" type="ORF">WH87_10890</name>
</gene>
<evidence type="ECO:0000256" key="2">
    <source>
        <dbReference type="ARBA" id="ARBA00022448"/>
    </source>
</evidence>
<accession>A0A0F5QBD3</accession>
<evidence type="ECO:0000256" key="4">
    <source>
        <dbReference type="ARBA" id="ARBA00022692"/>
    </source>
</evidence>
<keyword evidence="6" id="KW-0653">Protein transport</keyword>
<dbReference type="InterPro" id="IPR025966">
    <property type="entry name" value="OppC_N"/>
</dbReference>
<dbReference type="GO" id="GO:0015031">
    <property type="term" value="P:protein transport"/>
    <property type="evidence" value="ECO:0007669"/>
    <property type="project" value="UniProtKB-KW"/>
</dbReference>
<keyword evidence="3" id="KW-1003">Cell membrane</keyword>
<protein>
    <submittedName>
        <fullName evidence="11">Peptide ABC transporter permease</fullName>
    </submittedName>
</protein>
<feature type="transmembrane region" description="Helical" evidence="9">
    <location>
        <begin position="187"/>
        <end position="208"/>
    </location>
</feature>
<evidence type="ECO:0000313" key="12">
    <source>
        <dbReference type="Proteomes" id="UP000033411"/>
    </source>
</evidence>
<dbReference type="PATRIC" id="fig|1293439.3.peg.1767"/>
<evidence type="ECO:0000256" key="3">
    <source>
        <dbReference type="ARBA" id="ARBA00022475"/>
    </source>
</evidence>
<sequence>MTPARRTWRAFRANGLGMGSAIVILIMIAIAIAAPLLAQFPSGYGIDILMPPSPQHPFGTDDLGRDVLAQVIWGTRISMIIGFAASVLAIIIGVALGVLAAYARRLDGAISMLVDVCLALPVLPLMILVAALVGPSVTTLVLVIALFSWPEVTRIVRSQALSVTRLPYVDAARTIGGSHIWIMTRHLLPAVAPIIVVSVVLTASRAVLSEAGLSFLGLGDPESWSWGKILFNAQRSGALTVAWWCTLFPSLAILLLVVSSTLVSIAYNDARNPKTREN</sequence>
<dbReference type="PANTHER" id="PTHR43386">
    <property type="entry name" value="OLIGOPEPTIDE TRANSPORT SYSTEM PERMEASE PROTEIN APPC"/>
    <property type="match status" value="1"/>
</dbReference>
<dbReference type="InterPro" id="IPR050366">
    <property type="entry name" value="BP-dependent_transpt_permease"/>
</dbReference>
<dbReference type="Gene3D" id="1.10.3720.10">
    <property type="entry name" value="MetI-like"/>
    <property type="match status" value="1"/>
</dbReference>
<comment type="caution">
    <text evidence="11">The sequence shown here is derived from an EMBL/GenBank/DDBJ whole genome shotgun (WGS) entry which is preliminary data.</text>
</comment>
<dbReference type="GO" id="GO:0055085">
    <property type="term" value="P:transmembrane transport"/>
    <property type="evidence" value="ECO:0007669"/>
    <property type="project" value="InterPro"/>
</dbReference>
<dbReference type="InterPro" id="IPR035906">
    <property type="entry name" value="MetI-like_sf"/>
</dbReference>
<dbReference type="Pfam" id="PF12911">
    <property type="entry name" value="OppC_N"/>
    <property type="match status" value="1"/>
</dbReference>
<evidence type="ECO:0000313" key="11">
    <source>
        <dbReference type="EMBL" id="KKC38312.1"/>
    </source>
</evidence>
<keyword evidence="7 9" id="KW-1133">Transmembrane helix</keyword>
<organism evidence="11 12">
    <name type="scientific">Devosia epidermidihirudinis</name>
    <dbReference type="NCBI Taxonomy" id="1293439"/>
    <lineage>
        <taxon>Bacteria</taxon>
        <taxon>Pseudomonadati</taxon>
        <taxon>Pseudomonadota</taxon>
        <taxon>Alphaproteobacteria</taxon>
        <taxon>Hyphomicrobiales</taxon>
        <taxon>Devosiaceae</taxon>
        <taxon>Devosia</taxon>
    </lineage>
</organism>
<dbReference type="PANTHER" id="PTHR43386:SF1">
    <property type="entry name" value="D,D-DIPEPTIDE TRANSPORT SYSTEM PERMEASE PROTEIN DDPC-RELATED"/>
    <property type="match status" value="1"/>
</dbReference>
<comment type="similarity">
    <text evidence="9">Belongs to the binding-protein-dependent transport system permease family.</text>
</comment>
<dbReference type="CDD" id="cd06261">
    <property type="entry name" value="TM_PBP2"/>
    <property type="match status" value="1"/>
</dbReference>
<feature type="transmembrane region" description="Helical" evidence="9">
    <location>
        <begin position="241"/>
        <end position="267"/>
    </location>
</feature>
<feature type="transmembrane region" description="Helical" evidence="9">
    <location>
        <begin position="20"/>
        <end position="40"/>
    </location>
</feature>
<evidence type="ECO:0000256" key="7">
    <source>
        <dbReference type="ARBA" id="ARBA00022989"/>
    </source>
</evidence>
<evidence type="ECO:0000256" key="6">
    <source>
        <dbReference type="ARBA" id="ARBA00022927"/>
    </source>
</evidence>
<reference evidence="11 12" key="1">
    <citation type="submission" date="2015-03" db="EMBL/GenBank/DDBJ databases">
        <authorList>
            <person name="Lepp D."/>
            <person name="Hassan Y.I."/>
            <person name="Li X.-Z."/>
            <person name="Zhou T."/>
        </authorList>
    </citation>
    <scope>NUCLEOTIDE SEQUENCE [LARGE SCALE GENOMIC DNA]</scope>
    <source>
        <strain evidence="11 12">E84</strain>
    </source>
</reference>
<dbReference type="PROSITE" id="PS50928">
    <property type="entry name" value="ABC_TM1"/>
    <property type="match status" value="1"/>
</dbReference>